<keyword evidence="1" id="KW-0732">Signal</keyword>
<dbReference type="AlphaFoldDB" id="A0A6A6SYA6"/>
<evidence type="ECO:0000313" key="2">
    <source>
        <dbReference type="EMBL" id="KAF2651194.1"/>
    </source>
</evidence>
<dbReference type="EMBL" id="MU004432">
    <property type="protein sequence ID" value="KAF2651194.1"/>
    <property type="molecule type" value="Genomic_DNA"/>
</dbReference>
<proteinExistence type="predicted"/>
<protein>
    <submittedName>
        <fullName evidence="2">Uncharacterized protein</fullName>
    </submittedName>
</protein>
<name>A0A6A6SYA6_9PLEO</name>
<accession>A0A6A6SYA6</accession>
<sequence>MRRTLKQALAGRGLSACVLGMVRVGGLEACPAQRQKDVDPCPGRLFWGTAAADCASERATTTIAEGWRARVPGEPCEPSSRCCECQCQCQCQCQLTQTEGSAICLSTQSLRGLPAAGLAPAESWMRVDSWRSHHSRSSRMTGETAPAAWAVAFTGASHLHHNPPSMPLNGGSASPPKQANLGRWRPYCRPPRTHTPAVAAPASHRSRGRRVAAFALHLVLR</sequence>
<evidence type="ECO:0000313" key="3">
    <source>
        <dbReference type="Proteomes" id="UP000799324"/>
    </source>
</evidence>
<dbReference type="Proteomes" id="UP000799324">
    <property type="component" value="Unassembled WGS sequence"/>
</dbReference>
<organism evidence="2 3">
    <name type="scientific">Lophiostoma macrostomum CBS 122681</name>
    <dbReference type="NCBI Taxonomy" id="1314788"/>
    <lineage>
        <taxon>Eukaryota</taxon>
        <taxon>Fungi</taxon>
        <taxon>Dikarya</taxon>
        <taxon>Ascomycota</taxon>
        <taxon>Pezizomycotina</taxon>
        <taxon>Dothideomycetes</taxon>
        <taxon>Pleosporomycetidae</taxon>
        <taxon>Pleosporales</taxon>
        <taxon>Lophiostomataceae</taxon>
        <taxon>Lophiostoma</taxon>
    </lineage>
</organism>
<feature type="signal peptide" evidence="1">
    <location>
        <begin position="1"/>
        <end position="29"/>
    </location>
</feature>
<feature type="chain" id="PRO_5025620587" evidence="1">
    <location>
        <begin position="30"/>
        <end position="221"/>
    </location>
</feature>
<gene>
    <name evidence="2" type="ORF">K491DRAFT_101785</name>
</gene>
<evidence type="ECO:0000256" key="1">
    <source>
        <dbReference type="SAM" id="SignalP"/>
    </source>
</evidence>
<keyword evidence="3" id="KW-1185">Reference proteome</keyword>
<reference evidence="2" key="1">
    <citation type="journal article" date="2020" name="Stud. Mycol.">
        <title>101 Dothideomycetes genomes: a test case for predicting lifestyles and emergence of pathogens.</title>
        <authorList>
            <person name="Haridas S."/>
            <person name="Albert R."/>
            <person name="Binder M."/>
            <person name="Bloem J."/>
            <person name="Labutti K."/>
            <person name="Salamov A."/>
            <person name="Andreopoulos B."/>
            <person name="Baker S."/>
            <person name="Barry K."/>
            <person name="Bills G."/>
            <person name="Bluhm B."/>
            <person name="Cannon C."/>
            <person name="Castanera R."/>
            <person name="Culley D."/>
            <person name="Daum C."/>
            <person name="Ezra D."/>
            <person name="Gonzalez J."/>
            <person name="Henrissat B."/>
            <person name="Kuo A."/>
            <person name="Liang C."/>
            <person name="Lipzen A."/>
            <person name="Lutzoni F."/>
            <person name="Magnuson J."/>
            <person name="Mondo S."/>
            <person name="Nolan M."/>
            <person name="Ohm R."/>
            <person name="Pangilinan J."/>
            <person name="Park H.-J."/>
            <person name="Ramirez L."/>
            <person name="Alfaro M."/>
            <person name="Sun H."/>
            <person name="Tritt A."/>
            <person name="Yoshinaga Y."/>
            <person name="Zwiers L.-H."/>
            <person name="Turgeon B."/>
            <person name="Goodwin S."/>
            <person name="Spatafora J."/>
            <person name="Crous P."/>
            <person name="Grigoriev I."/>
        </authorList>
    </citation>
    <scope>NUCLEOTIDE SEQUENCE</scope>
    <source>
        <strain evidence="2">CBS 122681</strain>
    </source>
</reference>